<evidence type="ECO:0000313" key="2">
    <source>
        <dbReference type="EnsemblPlants" id="PGSC0003DMT400087809"/>
    </source>
</evidence>
<evidence type="ECO:0000256" key="1">
    <source>
        <dbReference type="SAM" id="MobiDB-lite"/>
    </source>
</evidence>
<dbReference type="AlphaFoldDB" id="M1DEL5"/>
<proteinExistence type="predicted"/>
<accession>M1DEL5</accession>
<reference evidence="2" key="2">
    <citation type="submission" date="2015-06" db="UniProtKB">
        <authorList>
            <consortium name="EnsemblPlants"/>
        </authorList>
    </citation>
    <scope>IDENTIFICATION</scope>
    <source>
        <strain evidence="2">DM1-3 516 R44</strain>
    </source>
</reference>
<organism evidence="2 3">
    <name type="scientific">Solanum tuberosum</name>
    <name type="common">Potato</name>
    <dbReference type="NCBI Taxonomy" id="4113"/>
    <lineage>
        <taxon>Eukaryota</taxon>
        <taxon>Viridiplantae</taxon>
        <taxon>Streptophyta</taxon>
        <taxon>Embryophyta</taxon>
        <taxon>Tracheophyta</taxon>
        <taxon>Spermatophyta</taxon>
        <taxon>Magnoliopsida</taxon>
        <taxon>eudicotyledons</taxon>
        <taxon>Gunneridae</taxon>
        <taxon>Pentapetalae</taxon>
        <taxon>asterids</taxon>
        <taxon>lamiids</taxon>
        <taxon>Solanales</taxon>
        <taxon>Solanaceae</taxon>
        <taxon>Solanoideae</taxon>
        <taxon>Solaneae</taxon>
        <taxon>Solanum</taxon>
    </lineage>
</organism>
<feature type="compositionally biased region" description="Acidic residues" evidence="1">
    <location>
        <begin position="34"/>
        <end position="73"/>
    </location>
</feature>
<keyword evidence="3" id="KW-1185">Reference proteome</keyword>
<dbReference type="Proteomes" id="UP000011115">
    <property type="component" value="Unassembled WGS sequence"/>
</dbReference>
<evidence type="ECO:0000313" key="3">
    <source>
        <dbReference type="Proteomes" id="UP000011115"/>
    </source>
</evidence>
<dbReference type="EnsemblPlants" id="PGSC0003DMT400087809">
    <property type="protein sequence ID" value="PGSC0003DMT400087809"/>
    <property type="gene ID" value="PGSC0003DMG400037380"/>
</dbReference>
<dbReference type="HOGENOM" id="CLU_1838646_0_0_1"/>
<feature type="region of interest" description="Disordered" evidence="1">
    <location>
        <begin position="1"/>
        <end position="75"/>
    </location>
</feature>
<sequence length="140" mass="16659">MSAVLCCELFRPVRNREKDPEEDPEKDPEKDPKEDLEEDPKEDPEEEPEENPEEDPEEDLEEDPEEDLEEEVWEDHMEVSEMGSNVYDPRDGRFIDISSMALKSLQSITRVLTMMWTMMMMMLQPGHRSSFFFEFPHKLF</sequence>
<name>M1DEL5_SOLTU</name>
<dbReference type="Gramene" id="PGSC0003DMT400087809">
    <property type="protein sequence ID" value="PGSC0003DMT400087809"/>
    <property type="gene ID" value="PGSC0003DMG400037380"/>
</dbReference>
<dbReference type="InParanoid" id="M1DEL5"/>
<protein>
    <submittedName>
        <fullName evidence="2">GA23897</fullName>
    </submittedName>
</protein>
<reference evidence="3" key="1">
    <citation type="journal article" date="2011" name="Nature">
        <title>Genome sequence and analysis of the tuber crop potato.</title>
        <authorList>
            <consortium name="The Potato Genome Sequencing Consortium"/>
        </authorList>
    </citation>
    <scope>NUCLEOTIDE SEQUENCE [LARGE SCALE GENOMIC DNA]</scope>
    <source>
        <strain evidence="3">cv. DM1-3 516 R44</strain>
    </source>
</reference>
<dbReference type="PaxDb" id="4113-PGSC0003DMT400087809"/>